<keyword evidence="1" id="KW-1133">Transmembrane helix</keyword>
<evidence type="ECO:0000313" key="3">
    <source>
        <dbReference type="Proteomes" id="UP000772434"/>
    </source>
</evidence>
<keyword evidence="1" id="KW-0472">Membrane</keyword>
<comment type="caution">
    <text evidence="2">The sequence shown here is derived from an EMBL/GenBank/DDBJ whole genome shotgun (WGS) entry which is preliminary data.</text>
</comment>
<feature type="transmembrane region" description="Helical" evidence="1">
    <location>
        <begin position="41"/>
        <end position="60"/>
    </location>
</feature>
<dbReference type="Proteomes" id="UP000772434">
    <property type="component" value="Unassembled WGS sequence"/>
</dbReference>
<sequence>MGNCLLGSVGVSIDLHAQRNCVSVFCTEPPETPLRVAPWQYVLTAICIAGAAMVSTCLLVNSYS</sequence>
<gene>
    <name evidence="2" type="ORF">BDP27DRAFT_1047363</name>
</gene>
<keyword evidence="1" id="KW-0812">Transmembrane</keyword>
<accession>A0A9P5U400</accession>
<organism evidence="2 3">
    <name type="scientific">Rhodocollybia butyracea</name>
    <dbReference type="NCBI Taxonomy" id="206335"/>
    <lineage>
        <taxon>Eukaryota</taxon>
        <taxon>Fungi</taxon>
        <taxon>Dikarya</taxon>
        <taxon>Basidiomycota</taxon>
        <taxon>Agaricomycotina</taxon>
        <taxon>Agaricomycetes</taxon>
        <taxon>Agaricomycetidae</taxon>
        <taxon>Agaricales</taxon>
        <taxon>Marasmiineae</taxon>
        <taxon>Omphalotaceae</taxon>
        <taxon>Rhodocollybia</taxon>
    </lineage>
</organism>
<dbReference type="AlphaFoldDB" id="A0A9P5U400"/>
<proteinExistence type="predicted"/>
<dbReference type="EMBL" id="JADNRY010000091">
    <property type="protein sequence ID" value="KAF9066210.1"/>
    <property type="molecule type" value="Genomic_DNA"/>
</dbReference>
<protein>
    <submittedName>
        <fullName evidence="2">Uncharacterized protein</fullName>
    </submittedName>
</protein>
<evidence type="ECO:0000256" key="1">
    <source>
        <dbReference type="SAM" id="Phobius"/>
    </source>
</evidence>
<keyword evidence="3" id="KW-1185">Reference proteome</keyword>
<reference evidence="2" key="1">
    <citation type="submission" date="2020-11" db="EMBL/GenBank/DDBJ databases">
        <authorList>
            <consortium name="DOE Joint Genome Institute"/>
            <person name="Ahrendt S."/>
            <person name="Riley R."/>
            <person name="Andreopoulos W."/>
            <person name="Labutti K."/>
            <person name="Pangilinan J."/>
            <person name="Ruiz-Duenas F.J."/>
            <person name="Barrasa J.M."/>
            <person name="Sanchez-Garcia M."/>
            <person name="Camarero S."/>
            <person name="Miyauchi S."/>
            <person name="Serrano A."/>
            <person name="Linde D."/>
            <person name="Babiker R."/>
            <person name="Drula E."/>
            <person name="Ayuso-Fernandez I."/>
            <person name="Pacheco R."/>
            <person name="Padilla G."/>
            <person name="Ferreira P."/>
            <person name="Barriuso J."/>
            <person name="Kellner H."/>
            <person name="Castanera R."/>
            <person name="Alfaro M."/>
            <person name="Ramirez L."/>
            <person name="Pisabarro A.G."/>
            <person name="Kuo A."/>
            <person name="Tritt A."/>
            <person name="Lipzen A."/>
            <person name="He G."/>
            <person name="Yan M."/>
            <person name="Ng V."/>
            <person name="Cullen D."/>
            <person name="Martin F."/>
            <person name="Rosso M.-N."/>
            <person name="Henrissat B."/>
            <person name="Hibbett D."/>
            <person name="Martinez A.T."/>
            <person name="Grigoriev I.V."/>
        </authorList>
    </citation>
    <scope>NUCLEOTIDE SEQUENCE</scope>
    <source>
        <strain evidence="2">AH 40177</strain>
    </source>
</reference>
<name>A0A9P5U400_9AGAR</name>
<evidence type="ECO:0000313" key="2">
    <source>
        <dbReference type="EMBL" id="KAF9066210.1"/>
    </source>
</evidence>